<gene>
    <name evidence="1" type="ORF">AVEN_168219_1</name>
</gene>
<feature type="non-terminal residue" evidence="1">
    <location>
        <position position="1"/>
    </location>
</feature>
<accession>A0A4Y2DCG2</accession>
<evidence type="ECO:0000313" key="2">
    <source>
        <dbReference type="Proteomes" id="UP000499080"/>
    </source>
</evidence>
<organism evidence="1 2">
    <name type="scientific">Araneus ventricosus</name>
    <name type="common">Orbweaver spider</name>
    <name type="synonym">Epeira ventricosa</name>
    <dbReference type="NCBI Taxonomy" id="182803"/>
    <lineage>
        <taxon>Eukaryota</taxon>
        <taxon>Metazoa</taxon>
        <taxon>Ecdysozoa</taxon>
        <taxon>Arthropoda</taxon>
        <taxon>Chelicerata</taxon>
        <taxon>Arachnida</taxon>
        <taxon>Araneae</taxon>
        <taxon>Araneomorphae</taxon>
        <taxon>Entelegynae</taxon>
        <taxon>Araneoidea</taxon>
        <taxon>Araneidae</taxon>
        <taxon>Araneus</taxon>
    </lineage>
</organism>
<evidence type="ECO:0000313" key="1">
    <source>
        <dbReference type="EMBL" id="GBM13939.1"/>
    </source>
</evidence>
<sequence length="37" mass="4285">DFQPFHDPFSHPRQVTERVIVNILDDMDGAFVNDSPK</sequence>
<dbReference type="Proteomes" id="UP000499080">
    <property type="component" value="Unassembled WGS sequence"/>
</dbReference>
<keyword evidence="2" id="KW-1185">Reference proteome</keyword>
<proteinExistence type="predicted"/>
<dbReference type="AlphaFoldDB" id="A0A4Y2DCG2"/>
<dbReference type="EMBL" id="BGPR01242303">
    <property type="protein sequence ID" value="GBM13939.1"/>
    <property type="molecule type" value="Genomic_DNA"/>
</dbReference>
<reference evidence="1 2" key="1">
    <citation type="journal article" date="2019" name="Sci. Rep.">
        <title>Orb-weaving spider Araneus ventricosus genome elucidates the spidroin gene catalogue.</title>
        <authorList>
            <person name="Kono N."/>
            <person name="Nakamura H."/>
            <person name="Ohtoshi R."/>
            <person name="Moran D.A.P."/>
            <person name="Shinohara A."/>
            <person name="Yoshida Y."/>
            <person name="Fujiwara M."/>
            <person name="Mori M."/>
            <person name="Tomita M."/>
            <person name="Arakawa K."/>
        </authorList>
    </citation>
    <scope>NUCLEOTIDE SEQUENCE [LARGE SCALE GENOMIC DNA]</scope>
</reference>
<name>A0A4Y2DCG2_ARAVE</name>
<protein>
    <submittedName>
        <fullName evidence="1">Uncharacterized protein</fullName>
    </submittedName>
</protein>
<comment type="caution">
    <text evidence="1">The sequence shown here is derived from an EMBL/GenBank/DDBJ whole genome shotgun (WGS) entry which is preliminary data.</text>
</comment>